<dbReference type="GO" id="GO:0044611">
    <property type="term" value="C:nuclear pore inner ring"/>
    <property type="evidence" value="ECO:0007669"/>
    <property type="project" value="TreeGrafter"/>
</dbReference>
<dbReference type="Pfam" id="PF10487">
    <property type="entry name" value="Nup188_N"/>
    <property type="match status" value="1"/>
</dbReference>
<dbReference type="PANTHER" id="PTHR31431:SF1">
    <property type="entry name" value="NUCLEOPORIN NUP188"/>
    <property type="match status" value="1"/>
</dbReference>
<comment type="similarity">
    <text evidence="8">Belongs to the Nup188 family.</text>
</comment>
<keyword evidence="4" id="KW-0653">Protein transport</keyword>
<sequence length="1830" mass="203776">MPDWGAGTALSLVSWAAYPFIYVHKLTANSTLRSWKLVATALSDTSGQRTTSSAVIEFLSDDYVHRLLEDPASTFAPADEATKKVFETKTAPINVPASSDGRPDIESIKKDAEWLSKNAKINLVAALRVVVIEHQSRPARHLSGPLSSQDAKNLQEAAGLSNGQGSGLLLDLGSAAALDAEEIWTEFEKPETRQRRMFDTYLAERRFFMMSADYANSIKLCERLPTFASVDLDLAKTYRLKLPSRDDAEPLLPTYLQVLTDSMSRIESGLKAVTDEKWVTEEVELDWLRTLLTEAIHALSVVFQIVDSFGDDFAPSSAVNQWFSLMEVYRFFDAVQPIHESIAPLVLPLKTLSAAVSLILLKPARSLTYLSEREEDATQADTSYDTYLLSSEVLEQVHKSILNAAEADCESASPVIFAWTLLLHRMNVSYQSRTEKRDNLLQQNARETFEAGGVIRPVARRNSAGSIFSIESSKFDGFLENATSSKDLVVVEQLASQVTAQGRVFDVVSNMATSLGPSDEGSMTPLLSARLRNVFLELLKVSYPIVGYQSEPVSSLLSILSAGRNYWDISNKENLSEKQDILASMINDHLALEFFFQQALDRYPYEFLPFITLCRTLASATSLRESDRSQMILNLLRATPTLTFVLPDYFQEYELAQEDENTNTFCLLQDIPIISLSPSWRGRRVEDDAYRIPAGTYGRFVTDTGRVVSMEYPHSTISLLGRRLEINLMKEGYQSELGMLQPEETAEVISLFATLIRMDHLNAAGEESTGALVLSDNDILHEAKKHIDAGSGRDLLTVVCETMDYYMQVDLAESEDVVVTILNSCVQFLDAVLPIYPSRVWSYLSRCELLSSESRAGKLTKVVGSLDLVQERLEFLLSCLRLFSNLIDTAMTSAVQRRAGIHTTSRNKSDLNPWLGTADKVLAKVSYAIAQAGVDIFENTSTWRFASDTCRSSVLREVVPILQKVVMYSYSLGDPSTSENLTSCLRPAASYIIDCFVSPSTGSLRFQPLLSSLITAFTTADSTLYPRRVEMVQAQLNSVLEFSATLLRVANYLEQSSGMIETYLFKSSTLLARLCAVSDHFRKPTMWLLESLVVNAGKSSSEPPSLLGYLGPQISKSFLQLLSTLGKPFELRGEVKATWKFFSAILRNRQQWMSNCLLTGQTPREAMKKDKKKTDVSSSSVFATGLAKLGKLKDLEISEALVILDFVASAQNFWPWTVFTLQKDTAYLDGLREYVRDLKSSSITVKSDPVRAAFEARLAAYIAETFAMQLYHSRHLGNSGTLAKSLIGDLDYYLRDGVEVGGYNKSLHNNFARNFSNKYSDCPVDDFKRTVLEPRELGKSYYYDLERADQMLRFDPGWKGRKDDGFKTEMERANTNLSLVDAQLALFHAWEFLLVELSTCMPKNDTVEKQMLQVAQQCLNANQGIPGPEHIFLKLVESRASLALVLIQRLVKSSVPVKDINQLLSTLVGTMNGVEEPWGTESISYYRTLLKALFVTLRAYQISGKKATESQDAFEGTTVIVTQTVLNILDRVVGRGFRALVSLIHDNENSVSPEDLGLLTAILQACISLPNMDQSQTQVLNIMAEHQVLHAASSLYSWADRLADQGDPIYGELSMLFLLELSTLPMVAEQMACDGILSNILSANLTKFMLKSNVSPYSDSPVVQRCYGIWAKGLLPLMLNLLTALGATVAPEVAYVLNQFPHLLEASVDRFEAPGASRTQSRASPHYLTLVAISEVHSLALLTRVLAALRVNNNRDIPDVEWDSANLLENVDFWLSTKKLLKERLMPLGQREMDWRGMKPASGAYDSLLEEKAVAQLDAIRDVLSEEADN</sequence>
<dbReference type="Pfam" id="PF18378">
    <property type="entry name" value="Nup188_C"/>
    <property type="match status" value="1"/>
</dbReference>
<keyword evidence="5" id="KW-0811">Translocation</keyword>
<dbReference type="Pfam" id="PF21093">
    <property type="entry name" value="Nup188_N-subdom_III"/>
    <property type="match status" value="1"/>
</dbReference>
<dbReference type="Proteomes" id="UP000760494">
    <property type="component" value="Unassembled WGS sequence"/>
</dbReference>
<organism evidence="13 14">
    <name type="scientific">Fusarium fujikuroi</name>
    <name type="common">Bakanae and foot rot disease fungus</name>
    <name type="synonym">Gibberella fujikuroi</name>
    <dbReference type="NCBI Taxonomy" id="5127"/>
    <lineage>
        <taxon>Eukaryota</taxon>
        <taxon>Fungi</taxon>
        <taxon>Dikarya</taxon>
        <taxon>Ascomycota</taxon>
        <taxon>Pezizomycotina</taxon>
        <taxon>Sordariomycetes</taxon>
        <taxon>Hypocreomycetidae</taxon>
        <taxon>Hypocreales</taxon>
        <taxon>Nectriaceae</taxon>
        <taxon>Fusarium</taxon>
        <taxon>Fusarium fujikuroi species complex</taxon>
    </lineage>
</organism>
<evidence type="ECO:0000256" key="1">
    <source>
        <dbReference type="ARBA" id="ARBA00004567"/>
    </source>
</evidence>
<proteinExistence type="inferred from homology"/>
<evidence type="ECO:0000313" key="13">
    <source>
        <dbReference type="EMBL" id="VTT67283.1"/>
    </source>
</evidence>
<name>A0A9Q9U9T5_FUSFU</name>
<dbReference type="GO" id="GO:0006606">
    <property type="term" value="P:protein import into nucleus"/>
    <property type="evidence" value="ECO:0007669"/>
    <property type="project" value="TreeGrafter"/>
</dbReference>
<evidence type="ECO:0000256" key="7">
    <source>
        <dbReference type="ARBA" id="ARBA00023242"/>
    </source>
</evidence>
<comment type="caution">
    <text evidence="13">The sequence shown here is derived from an EMBL/GenBank/DDBJ whole genome shotgun (WGS) entry which is preliminary data.</text>
</comment>
<reference evidence="13" key="1">
    <citation type="submission" date="2019-05" db="EMBL/GenBank/DDBJ databases">
        <authorList>
            <person name="Piombo E."/>
        </authorList>
    </citation>
    <scope>NUCLEOTIDE SEQUENCE</scope>
    <source>
        <strain evidence="13">C2S</strain>
    </source>
</reference>
<feature type="domain" description="Nucleoporin Nup188 N-terminal subdomain III" evidence="12">
    <location>
        <begin position="819"/>
        <end position="1161"/>
    </location>
</feature>
<dbReference type="GO" id="GO:0017056">
    <property type="term" value="F:structural constituent of nuclear pore"/>
    <property type="evidence" value="ECO:0007669"/>
    <property type="project" value="InterPro"/>
</dbReference>
<accession>A0A9Q9U9T5</accession>
<feature type="domain" description="Nuclear pore protein Nup188 C-terminal" evidence="11">
    <location>
        <begin position="1463"/>
        <end position="1824"/>
    </location>
</feature>
<dbReference type="EMBL" id="CABFJX010000201">
    <property type="protein sequence ID" value="VTT67283.1"/>
    <property type="molecule type" value="Genomic_DNA"/>
</dbReference>
<dbReference type="GO" id="GO:0006405">
    <property type="term" value="P:RNA export from nucleus"/>
    <property type="evidence" value="ECO:0007669"/>
    <property type="project" value="TreeGrafter"/>
</dbReference>
<evidence type="ECO:0000256" key="3">
    <source>
        <dbReference type="ARBA" id="ARBA00022816"/>
    </source>
</evidence>
<keyword evidence="7" id="KW-0539">Nucleus</keyword>
<evidence type="ECO:0000256" key="6">
    <source>
        <dbReference type="ARBA" id="ARBA00023132"/>
    </source>
</evidence>
<dbReference type="Pfam" id="PF21094">
    <property type="entry name" value="Nup188_SH3-like"/>
    <property type="match status" value="1"/>
</dbReference>
<evidence type="ECO:0000256" key="8">
    <source>
        <dbReference type="ARBA" id="ARBA00038387"/>
    </source>
</evidence>
<evidence type="ECO:0000256" key="4">
    <source>
        <dbReference type="ARBA" id="ARBA00022927"/>
    </source>
</evidence>
<feature type="domain" description="Nucleoporin Nup188 N-terminal" evidence="10">
    <location>
        <begin position="67"/>
        <end position="438"/>
    </location>
</feature>
<dbReference type="GO" id="GO:0051028">
    <property type="term" value="P:mRNA transport"/>
    <property type="evidence" value="ECO:0007669"/>
    <property type="project" value="UniProtKB-KW"/>
</dbReference>
<dbReference type="PANTHER" id="PTHR31431">
    <property type="entry name" value="NUCLEOPORIN NUP188 HOMOLOG"/>
    <property type="match status" value="1"/>
</dbReference>
<dbReference type="InterPro" id="IPR048883">
    <property type="entry name" value="Nup188_N-subdom_III"/>
</dbReference>
<evidence type="ECO:0000256" key="2">
    <source>
        <dbReference type="ARBA" id="ARBA00022448"/>
    </source>
</evidence>
<evidence type="ECO:0000256" key="9">
    <source>
        <dbReference type="ARBA" id="ARBA00040174"/>
    </source>
</evidence>
<evidence type="ECO:0000259" key="10">
    <source>
        <dbReference type="Pfam" id="PF10487"/>
    </source>
</evidence>
<gene>
    <name evidence="13" type="ORF">C2S_6871</name>
</gene>
<comment type="subcellular location">
    <subcellularLocation>
        <location evidence="1">Nucleus</location>
        <location evidence="1">Nuclear pore complex</location>
    </subcellularLocation>
</comment>
<protein>
    <recommendedName>
        <fullName evidence="9">Nucleoporin NUP188</fullName>
    </recommendedName>
</protein>
<dbReference type="InterPro" id="IPR041634">
    <property type="entry name" value="Nup188_C"/>
</dbReference>
<evidence type="ECO:0000259" key="11">
    <source>
        <dbReference type="Pfam" id="PF18378"/>
    </source>
</evidence>
<keyword evidence="3" id="KW-0509">mRNA transport</keyword>
<evidence type="ECO:0000259" key="12">
    <source>
        <dbReference type="Pfam" id="PF21093"/>
    </source>
</evidence>
<evidence type="ECO:0000256" key="5">
    <source>
        <dbReference type="ARBA" id="ARBA00023010"/>
    </source>
</evidence>
<keyword evidence="6" id="KW-0906">Nuclear pore complex</keyword>
<dbReference type="InterPro" id="IPR044840">
    <property type="entry name" value="Nup188"/>
</dbReference>
<keyword evidence="2" id="KW-0813">Transport</keyword>
<evidence type="ECO:0000313" key="14">
    <source>
        <dbReference type="Proteomes" id="UP000760494"/>
    </source>
</evidence>
<dbReference type="InterPro" id="IPR018864">
    <property type="entry name" value="Nucleoporin_Nup188_N"/>
</dbReference>
<dbReference type="Gene3D" id="1.25.10.70">
    <property type="match status" value="1"/>
</dbReference>